<keyword evidence="2" id="KW-1185">Reference proteome</keyword>
<evidence type="ECO:0000313" key="1">
    <source>
        <dbReference type="EMBL" id="MBB6000785.1"/>
    </source>
</evidence>
<dbReference type="EMBL" id="JACHLY010000001">
    <property type="protein sequence ID" value="MBB6000785.1"/>
    <property type="molecule type" value="Genomic_DNA"/>
</dbReference>
<organism evidence="1 2">
    <name type="scientific">Streptomonospora salina</name>
    <dbReference type="NCBI Taxonomy" id="104205"/>
    <lineage>
        <taxon>Bacteria</taxon>
        <taxon>Bacillati</taxon>
        <taxon>Actinomycetota</taxon>
        <taxon>Actinomycetes</taxon>
        <taxon>Streptosporangiales</taxon>
        <taxon>Nocardiopsidaceae</taxon>
        <taxon>Streptomonospora</taxon>
    </lineage>
</organism>
<dbReference type="Pfam" id="PF06821">
    <property type="entry name" value="Ser_hydrolase"/>
    <property type="match status" value="1"/>
</dbReference>
<keyword evidence="1" id="KW-0378">Hydrolase</keyword>
<dbReference type="Proteomes" id="UP000578077">
    <property type="component" value="Unassembled WGS sequence"/>
</dbReference>
<dbReference type="InterPro" id="IPR010662">
    <property type="entry name" value="RBBP9/YdeN"/>
</dbReference>
<dbReference type="AlphaFoldDB" id="A0A841ECB2"/>
<gene>
    <name evidence="1" type="ORF">HNR25_004536</name>
</gene>
<name>A0A841ECB2_9ACTN</name>
<evidence type="ECO:0000313" key="2">
    <source>
        <dbReference type="Proteomes" id="UP000578077"/>
    </source>
</evidence>
<proteinExistence type="predicted"/>
<sequence>MWTRSFLILHGVENRRPSDHWQHILAQRLREGGEQVFYPQLPDPDRPALGAWTEAIEAESAMMRGERIVVCHSLACTAWLHLAAARGGAPPADRLLLVAPPGPSAFSWEAIAPFSAASLDPAGLRLSEATPRLVCSDDDPYCPEGADEVFGRPLGCDVDTLAGAGHLAVPDGYGAWPAVHTWCIDPATRLTAG</sequence>
<accession>A0A841ECB2</accession>
<dbReference type="GO" id="GO:0016787">
    <property type="term" value="F:hydrolase activity"/>
    <property type="evidence" value="ECO:0007669"/>
    <property type="project" value="UniProtKB-KW"/>
</dbReference>
<dbReference type="SUPFAM" id="SSF53474">
    <property type="entry name" value="alpha/beta-Hydrolases"/>
    <property type="match status" value="1"/>
</dbReference>
<dbReference type="RefSeq" id="WP_184638437.1">
    <property type="nucleotide sequence ID" value="NZ_BAABKT010000038.1"/>
</dbReference>
<comment type="caution">
    <text evidence="1">The sequence shown here is derived from an EMBL/GenBank/DDBJ whole genome shotgun (WGS) entry which is preliminary data.</text>
</comment>
<dbReference type="InterPro" id="IPR029058">
    <property type="entry name" value="AB_hydrolase_fold"/>
</dbReference>
<dbReference type="Gene3D" id="3.40.50.1820">
    <property type="entry name" value="alpha/beta hydrolase"/>
    <property type="match status" value="1"/>
</dbReference>
<reference evidence="1 2" key="1">
    <citation type="submission" date="2020-08" db="EMBL/GenBank/DDBJ databases">
        <title>Sequencing the genomes of 1000 actinobacteria strains.</title>
        <authorList>
            <person name="Klenk H.-P."/>
        </authorList>
    </citation>
    <scope>NUCLEOTIDE SEQUENCE [LARGE SCALE GENOMIC DNA]</scope>
    <source>
        <strain evidence="1 2">DSM 44593</strain>
    </source>
</reference>
<protein>
    <submittedName>
        <fullName evidence="1">Putative alpha/beta hydrolase family esterase</fullName>
    </submittedName>
</protein>